<accession>A0A6V7HHI1</accession>
<organism evidence="1 2">
    <name type="scientific">Heterotrigona itama</name>
    <dbReference type="NCBI Taxonomy" id="395501"/>
    <lineage>
        <taxon>Eukaryota</taxon>
        <taxon>Metazoa</taxon>
        <taxon>Ecdysozoa</taxon>
        <taxon>Arthropoda</taxon>
        <taxon>Hexapoda</taxon>
        <taxon>Insecta</taxon>
        <taxon>Pterygota</taxon>
        <taxon>Neoptera</taxon>
        <taxon>Endopterygota</taxon>
        <taxon>Hymenoptera</taxon>
        <taxon>Apocrita</taxon>
        <taxon>Aculeata</taxon>
        <taxon>Apoidea</taxon>
        <taxon>Anthophila</taxon>
        <taxon>Apidae</taxon>
        <taxon>Heterotrigona</taxon>
    </lineage>
</organism>
<evidence type="ECO:0000313" key="2">
    <source>
        <dbReference type="Proteomes" id="UP000752696"/>
    </source>
</evidence>
<keyword evidence="2" id="KW-1185">Reference proteome</keyword>
<protein>
    <submittedName>
        <fullName evidence="1">Uncharacterized protein</fullName>
    </submittedName>
</protein>
<comment type="caution">
    <text evidence="1">The sequence shown here is derived from an EMBL/GenBank/DDBJ whole genome shotgun (WGS) entry which is preliminary data.</text>
</comment>
<evidence type="ECO:0000313" key="1">
    <source>
        <dbReference type="EMBL" id="CAD1480251.1"/>
    </source>
</evidence>
<proteinExistence type="predicted"/>
<reference evidence="1" key="1">
    <citation type="submission" date="2020-07" db="EMBL/GenBank/DDBJ databases">
        <authorList>
            <person name="Nazaruddin N."/>
        </authorList>
    </citation>
    <scope>NUCLEOTIDE SEQUENCE</scope>
</reference>
<dbReference type="AlphaFoldDB" id="A0A6V7HHI1"/>
<name>A0A6V7HHI1_9HYME</name>
<gene>
    <name evidence="1" type="ORF">MHI_LOCUS904845</name>
</gene>
<dbReference type="Proteomes" id="UP000752696">
    <property type="component" value="Unassembled WGS sequence"/>
</dbReference>
<dbReference type="EMBL" id="CAJDYZ010011904">
    <property type="protein sequence ID" value="CAD1480251.1"/>
    <property type="molecule type" value="Genomic_DNA"/>
</dbReference>
<sequence>MPRSLDEFGLVATDTDVNLCLSCVHRTLGRIPSERGWLRAPRWLASPPTPDASRTSLQTMCHAFEMLNLGEAENGTKWNRGNRRNDGFIHSTANSARKLSNINGLDDGRRRGINALMSASCL</sequence>